<evidence type="ECO:0000313" key="6">
    <source>
        <dbReference type="Proteomes" id="UP000014760"/>
    </source>
</evidence>
<protein>
    <recommendedName>
        <fullName evidence="3">Peptidase S1 domain-containing protein</fullName>
    </recommendedName>
</protein>
<reference evidence="5" key="3">
    <citation type="submission" date="2015-06" db="UniProtKB">
        <authorList>
            <consortium name="EnsemblMetazoa"/>
        </authorList>
    </citation>
    <scope>IDENTIFICATION</scope>
</reference>
<reference evidence="6" key="1">
    <citation type="submission" date="2012-12" db="EMBL/GenBank/DDBJ databases">
        <authorList>
            <person name="Hellsten U."/>
            <person name="Grimwood J."/>
            <person name="Chapman J.A."/>
            <person name="Shapiro H."/>
            <person name="Aerts A."/>
            <person name="Otillar R.P."/>
            <person name="Terry A.Y."/>
            <person name="Boore J.L."/>
            <person name="Simakov O."/>
            <person name="Marletaz F."/>
            <person name="Cho S.-J."/>
            <person name="Edsinger-Gonzales E."/>
            <person name="Havlak P."/>
            <person name="Kuo D.-H."/>
            <person name="Larsson T."/>
            <person name="Lv J."/>
            <person name="Arendt D."/>
            <person name="Savage R."/>
            <person name="Osoegawa K."/>
            <person name="de Jong P."/>
            <person name="Lindberg D.R."/>
            <person name="Seaver E.C."/>
            <person name="Weisblat D.A."/>
            <person name="Putnam N.H."/>
            <person name="Grigoriev I.V."/>
            <person name="Rokhsar D.S."/>
        </authorList>
    </citation>
    <scope>NUCLEOTIDE SEQUENCE</scope>
    <source>
        <strain evidence="6">I ESC-2004</strain>
    </source>
</reference>
<dbReference type="OMA" id="NEECAER"/>
<dbReference type="PROSITE" id="PS50240">
    <property type="entry name" value="TRYPSIN_DOM"/>
    <property type="match status" value="1"/>
</dbReference>
<sequence>YVIGGGEVSISDHPHQASLEHVSEGHRCGASVIGINKIVTAAHCTQESAGSYVVRAGTSTRGEGGQVIPVLVIVNHPDYCASCSGFPNDISVLTLSYNFELGSNVQPIELTSTDHTGESCPLTGWGFTHPTGTLATVLHGVDIEVLSNIDCNIIMDAIPGIHITDGQVCVYDWSQASGGCTGDAGGPLQCDGELTGVQSWVISSRDICRQDFPSVSTRVSYYRDWILSQ</sequence>
<dbReference type="EMBL" id="AMQN01001757">
    <property type="status" value="NOT_ANNOTATED_CDS"/>
    <property type="molecule type" value="Genomic_DNA"/>
</dbReference>
<dbReference type="STRING" id="283909.R7U553"/>
<dbReference type="InterPro" id="IPR018114">
    <property type="entry name" value="TRYPSIN_HIS"/>
</dbReference>
<dbReference type="GO" id="GO:0004252">
    <property type="term" value="F:serine-type endopeptidase activity"/>
    <property type="evidence" value="ECO:0007669"/>
    <property type="project" value="InterPro"/>
</dbReference>
<dbReference type="InterPro" id="IPR001314">
    <property type="entry name" value="Peptidase_S1A"/>
</dbReference>
<organism evidence="4">
    <name type="scientific">Capitella teleta</name>
    <name type="common">Polychaete worm</name>
    <dbReference type="NCBI Taxonomy" id="283909"/>
    <lineage>
        <taxon>Eukaryota</taxon>
        <taxon>Metazoa</taxon>
        <taxon>Spiralia</taxon>
        <taxon>Lophotrochozoa</taxon>
        <taxon>Annelida</taxon>
        <taxon>Polychaeta</taxon>
        <taxon>Sedentaria</taxon>
        <taxon>Scolecida</taxon>
        <taxon>Capitellidae</taxon>
        <taxon>Capitella</taxon>
    </lineage>
</organism>
<dbReference type="PANTHER" id="PTHR24276">
    <property type="entry name" value="POLYSERASE-RELATED"/>
    <property type="match status" value="1"/>
</dbReference>
<dbReference type="CDD" id="cd00190">
    <property type="entry name" value="Tryp_SPc"/>
    <property type="match status" value="1"/>
</dbReference>
<dbReference type="PRINTS" id="PR00722">
    <property type="entry name" value="CHYMOTRYPSIN"/>
</dbReference>
<evidence type="ECO:0000256" key="2">
    <source>
        <dbReference type="ARBA" id="ARBA00023157"/>
    </source>
</evidence>
<dbReference type="OrthoDB" id="6274970at2759"/>
<keyword evidence="2" id="KW-1015">Disulfide bond</keyword>
<dbReference type="InterPro" id="IPR043504">
    <property type="entry name" value="Peptidase_S1_PA_chymotrypsin"/>
</dbReference>
<dbReference type="GO" id="GO:0006508">
    <property type="term" value="P:proteolysis"/>
    <property type="evidence" value="ECO:0007669"/>
    <property type="project" value="InterPro"/>
</dbReference>
<evidence type="ECO:0000259" key="3">
    <source>
        <dbReference type="PROSITE" id="PS50240"/>
    </source>
</evidence>
<dbReference type="EnsemblMetazoa" id="CapteT94302">
    <property type="protein sequence ID" value="CapteP94302"/>
    <property type="gene ID" value="CapteG94302"/>
</dbReference>
<dbReference type="SMART" id="SM00020">
    <property type="entry name" value="Tryp_SPc"/>
    <property type="match status" value="1"/>
</dbReference>
<evidence type="ECO:0000313" key="5">
    <source>
        <dbReference type="EnsemblMetazoa" id="CapteP94302"/>
    </source>
</evidence>
<comment type="similarity">
    <text evidence="1">Belongs to the peptidase S1 family.</text>
</comment>
<dbReference type="HOGENOM" id="CLU_006842_7_1_1"/>
<name>R7U553_CAPTE</name>
<proteinExistence type="inferred from homology"/>
<dbReference type="SUPFAM" id="SSF50494">
    <property type="entry name" value="Trypsin-like serine proteases"/>
    <property type="match status" value="1"/>
</dbReference>
<dbReference type="Proteomes" id="UP000014760">
    <property type="component" value="Unassembled WGS sequence"/>
</dbReference>
<feature type="domain" description="Peptidase S1" evidence="3">
    <location>
        <begin position="2"/>
        <end position="229"/>
    </location>
</feature>
<reference evidence="4 6" key="2">
    <citation type="journal article" date="2013" name="Nature">
        <title>Insights into bilaterian evolution from three spiralian genomes.</title>
        <authorList>
            <person name="Simakov O."/>
            <person name="Marletaz F."/>
            <person name="Cho S.J."/>
            <person name="Edsinger-Gonzales E."/>
            <person name="Havlak P."/>
            <person name="Hellsten U."/>
            <person name="Kuo D.H."/>
            <person name="Larsson T."/>
            <person name="Lv J."/>
            <person name="Arendt D."/>
            <person name="Savage R."/>
            <person name="Osoegawa K."/>
            <person name="de Jong P."/>
            <person name="Grimwood J."/>
            <person name="Chapman J.A."/>
            <person name="Shapiro H."/>
            <person name="Aerts A."/>
            <person name="Otillar R.P."/>
            <person name="Terry A.Y."/>
            <person name="Boore J.L."/>
            <person name="Grigoriev I.V."/>
            <person name="Lindberg D.R."/>
            <person name="Seaver E.C."/>
            <person name="Weisblat D.A."/>
            <person name="Putnam N.H."/>
            <person name="Rokhsar D.S."/>
        </authorList>
    </citation>
    <scope>NUCLEOTIDE SEQUENCE</scope>
    <source>
        <strain evidence="4 6">I ESC-2004</strain>
    </source>
</reference>
<dbReference type="EMBL" id="KB305378">
    <property type="protein sequence ID" value="ELU01104.1"/>
    <property type="molecule type" value="Genomic_DNA"/>
</dbReference>
<dbReference type="InterPro" id="IPR050430">
    <property type="entry name" value="Peptidase_S1"/>
</dbReference>
<evidence type="ECO:0000313" key="4">
    <source>
        <dbReference type="EMBL" id="ELU01104.1"/>
    </source>
</evidence>
<dbReference type="PROSITE" id="PS00134">
    <property type="entry name" value="TRYPSIN_HIS"/>
    <property type="match status" value="1"/>
</dbReference>
<dbReference type="InterPro" id="IPR009003">
    <property type="entry name" value="Peptidase_S1_PA"/>
</dbReference>
<dbReference type="PANTHER" id="PTHR24276:SF91">
    <property type="entry name" value="AT26814P-RELATED"/>
    <property type="match status" value="1"/>
</dbReference>
<evidence type="ECO:0000256" key="1">
    <source>
        <dbReference type="ARBA" id="ARBA00007664"/>
    </source>
</evidence>
<dbReference type="AlphaFoldDB" id="R7U553"/>
<dbReference type="Pfam" id="PF00089">
    <property type="entry name" value="Trypsin"/>
    <property type="match status" value="1"/>
</dbReference>
<dbReference type="InterPro" id="IPR001254">
    <property type="entry name" value="Trypsin_dom"/>
</dbReference>
<dbReference type="Gene3D" id="2.40.10.10">
    <property type="entry name" value="Trypsin-like serine proteases"/>
    <property type="match status" value="2"/>
</dbReference>
<dbReference type="FunCoup" id="R7U553">
    <property type="interactions" value="79"/>
</dbReference>
<dbReference type="FunFam" id="2.40.10.10:FF:000068">
    <property type="entry name" value="transmembrane protease serine 2"/>
    <property type="match status" value="1"/>
</dbReference>
<feature type="non-terminal residue" evidence="4">
    <location>
        <position position="1"/>
    </location>
</feature>
<keyword evidence="6" id="KW-1185">Reference proteome</keyword>
<accession>R7U553</accession>
<gene>
    <name evidence="4" type="ORF">CAPTEDRAFT_94302</name>
</gene>